<evidence type="ECO:0000256" key="3">
    <source>
        <dbReference type="ARBA" id="ARBA00022490"/>
    </source>
</evidence>
<proteinExistence type="inferred from homology"/>
<dbReference type="PANTHER" id="PTHR12478">
    <property type="entry name" value="DNA-DAMAGE-INDUCIBLE TRANSCRIPT 4 PROTEIN DDIT4"/>
    <property type="match status" value="1"/>
</dbReference>
<dbReference type="Proteomes" id="UP000694941">
    <property type="component" value="Unplaced"/>
</dbReference>
<name>A0ABM1B0U3_LIMPO</name>
<evidence type="ECO:0000313" key="5">
    <source>
        <dbReference type="RefSeq" id="XP_013772487.1"/>
    </source>
</evidence>
<accession>A0ABM1B0U3</accession>
<evidence type="ECO:0000313" key="4">
    <source>
        <dbReference type="Proteomes" id="UP000694941"/>
    </source>
</evidence>
<keyword evidence="3" id="KW-0963">Cytoplasm</keyword>
<dbReference type="Pfam" id="PF07809">
    <property type="entry name" value="RTP801_C"/>
    <property type="match status" value="1"/>
</dbReference>
<sequence length="214" mass="24318">MSNSTAVYGKAPQIPASSAWTESNFGDILHQRVNMRIHDFQSSPAFSSHAFGDTAISWVDSKDVFFTELQENEAHELAKCQLLSRKLEDCLKDAKGTQLQCTEVLIPSDLMLRIVRDILRMSEKEPCGLRGCVVYVNLEEKSLCRRIGKVNYDPDTVATFEVFLTLKQDCSSWLSLRHLIPARLLKSLGRNSPLVISENYMLSKKKLYRSYSLH</sequence>
<dbReference type="GeneID" id="106457597"/>
<evidence type="ECO:0000256" key="2">
    <source>
        <dbReference type="ARBA" id="ARBA00010670"/>
    </source>
</evidence>
<comment type="similarity">
    <text evidence="2">Belongs to the DDIT4 family.</text>
</comment>
<organism evidence="4 5">
    <name type="scientific">Limulus polyphemus</name>
    <name type="common">Atlantic horseshoe crab</name>
    <dbReference type="NCBI Taxonomy" id="6850"/>
    <lineage>
        <taxon>Eukaryota</taxon>
        <taxon>Metazoa</taxon>
        <taxon>Ecdysozoa</taxon>
        <taxon>Arthropoda</taxon>
        <taxon>Chelicerata</taxon>
        <taxon>Merostomata</taxon>
        <taxon>Xiphosura</taxon>
        <taxon>Limulidae</taxon>
        <taxon>Limulus</taxon>
    </lineage>
</organism>
<protein>
    <submittedName>
        <fullName evidence="5">DNA damage-inducible transcript 4-like protein</fullName>
    </submittedName>
</protein>
<evidence type="ECO:0000256" key="1">
    <source>
        <dbReference type="ARBA" id="ARBA00004496"/>
    </source>
</evidence>
<dbReference type="Gene3D" id="3.90.470.40">
    <property type="entry name" value="RTP801-like"/>
    <property type="match status" value="1"/>
</dbReference>
<dbReference type="PANTHER" id="PTHR12478:SF16">
    <property type="entry name" value="PROTEIN CHARYBDE-RELATED"/>
    <property type="match status" value="1"/>
</dbReference>
<dbReference type="InterPro" id="IPR038281">
    <property type="entry name" value="RTP801-like_C_sf"/>
</dbReference>
<dbReference type="InterPro" id="IPR012918">
    <property type="entry name" value="RTP801-like"/>
</dbReference>
<gene>
    <name evidence="5" type="primary">LOC106457597</name>
</gene>
<keyword evidence="4" id="KW-1185">Reference proteome</keyword>
<dbReference type="RefSeq" id="XP_013772487.1">
    <property type="nucleotide sequence ID" value="XM_013917033.2"/>
</dbReference>
<comment type="subcellular location">
    <subcellularLocation>
        <location evidence="1">Cytoplasm</location>
    </subcellularLocation>
</comment>
<reference evidence="5" key="1">
    <citation type="submission" date="2025-08" db="UniProtKB">
        <authorList>
            <consortium name="RefSeq"/>
        </authorList>
    </citation>
    <scope>IDENTIFICATION</scope>
    <source>
        <tissue evidence="5">Muscle</tissue>
    </source>
</reference>